<dbReference type="EMBL" id="JYDU01000528">
    <property type="protein sequence ID" value="KRX86025.1"/>
    <property type="molecule type" value="Genomic_DNA"/>
</dbReference>
<comment type="caution">
    <text evidence="1">The sequence shown here is derived from an EMBL/GenBank/DDBJ whole genome shotgun (WGS) entry which is preliminary data.</text>
</comment>
<accession>A0A0V0XDG3</accession>
<reference evidence="1 2" key="1">
    <citation type="submission" date="2015-01" db="EMBL/GenBank/DDBJ databases">
        <title>Evolution of Trichinella species and genotypes.</title>
        <authorList>
            <person name="Korhonen P.K."/>
            <person name="Edoardo P."/>
            <person name="Giuseppe L.R."/>
            <person name="Gasser R.B."/>
        </authorList>
    </citation>
    <scope>NUCLEOTIDE SEQUENCE [LARGE SCALE GENOMIC DNA]</scope>
    <source>
        <strain evidence="1">ISS141</strain>
    </source>
</reference>
<evidence type="ECO:0000313" key="2">
    <source>
        <dbReference type="Proteomes" id="UP000054815"/>
    </source>
</evidence>
<protein>
    <submittedName>
        <fullName evidence="1">Uncharacterized protein</fullName>
    </submittedName>
</protein>
<evidence type="ECO:0000313" key="1">
    <source>
        <dbReference type="EMBL" id="KRX86025.1"/>
    </source>
</evidence>
<dbReference type="AlphaFoldDB" id="A0A0V0XDG3"/>
<proteinExistence type="predicted"/>
<dbReference type="Proteomes" id="UP000054815">
    <property type="component" value="Unassembled WGS sequence"/>
</dbReference>
<feature type="non-terminal residue" evidence="1">
    <location>
        <position position="1"/>
    </location>
</feature>
<gene>
    <name evidence="1" type="ORF">T4E_9948</name>
</gene>
<organism evidence="1 2">
    <name type="scientific">Trichinella pseudospiralis</name>
    <name type="common">Parasitic roundworm</name>
    <dbReference type="NCBI Taxonomy" id="6337"/>
    <lineage>
        <taxon>Eukaryota</taxon>
        <taxon>Metazoa</taxon>
        <taxon>Ecdysozoa</taxon>
        <taxon>Nematoda</taxon>
        <taxon>Enoplea</taxon>
        <taxon>Dorylaimia</taxon>
        <taxon>Trichinellida</taxon>
        <taxon>Trichinellidae</taxon>
        <taxon>Trichinella</taxon>
    </lineage>
</organism>
<name>A0A0V0XDG3_TRIPS</name>
<sequence length="110" mass="12839">LVEGDQLIQAKYNLVRLQPVQAGRLMILMCRCSSDVEDTRQQPTHHATHKPTILIGQSDMEAPMRCDRSVKRRTVINFWPFLVETCSRLDVNCVRLIISPALKRRREYEF</sequence>